<name>A0A2P5CBU0_PARAD</name>
<evidence type="ECO:0000313" key="1">
    <source>
        <dbReference type="EMBL" id="PON58512.1"/>
    </source>
</evidence>
<protein>
    <submittedName>
        <fullName evidence="1">Uncharacterized protein</fullName>
    </submittedName>
</protein>
<dbReference type="EMBL" id="JXTB01000148">
    <property type="protein sequence ID" value="PON58512.1"/>
    <property type="molecule type" value="Genomic_DNA"/>
</dbReference>
<gene>
    <name evidence="1" type="ORF">PanWU01x14_165430</name>
</gene>
<dbReference type="Proteomes" id="UP000237105">
    <property type="component" value="Unassembled WGS sequence"/>
</dbReference>
<organism evidence="1 2">
    <name type="scientific">Parasponia andersonii</name>
    <name type="common">Sponia andersonii</name>
    <dbReference type="NCBI Taxonomy" id="3476"/>
    <lineage>
        <taxon>Eukaryota</taxon>
        <taxon>Viridiplantae</taxon>
        <taxon>Streptophyta</taxon>
        <taxon>Embryophyta</taxon>
        <taxon>Tracheophyta</taxon>
        <taxon>Spermatophyta</taxon>
        <taxon>Magnoliopsida</taxon>
        <taxon>eudicotyledons</taxon>
        <taxon>Gunneridae</taxon>
        <taxon>Pentapetalae</taxon>
        <taxon>rosids</taxon>
        <taxon>fabids</taxon>
        <taxon>Rosales</taxon>
        <taxon>Cannabaceae</taxon>
        <taxon>Parasponia</taxon>
    </lineage>
</organism>
<accession>A0A2P5CBU0</accession>
<dbReference type="AlphaFoldDB" id="A0A2P5CBU0"/>
<sequence>VILCTGLDLKLLRQSYKASSVRYPKYCPILQLRREKNVENGVNGFDEMTKMTSFT</sequence>
<evidence type="ECO:0000313" key="2">
    <source>
        <dbReference type="Proteomes" id="UP000237105"/>
    </source>
</evidence>
<keyword evidence="2" id="KW-1185">Reference proteome</keyword>
<reference evidence="2" key="1">
    <citation type="submission" date="2016-06" db="EMBL/GenBank/DDBJ databases">
        <title>Parallel loss of symbiosis genes in relatives of nitrogen-fixing non-legume Parasponia.</title>
        <authorList>
            <person name="Van Velzen R."/>
            <person name="Holmer R."/>
            <person name="Bu F."/>
            <person name="Rutten L."/>
            <person name="Van Zeijl A."/>
            <person name="Liu W."/>
            <person name="Santuari L."/>
            <person name="Cao Q."/>
            <person name="Sharma T."/>
            <person name="Shen D."/>
            <person name="Roswanjaya Y."/>
            <person name="Wardhani T."/>
            <person name="Kalhor M.S."/>
            <person name="Jansen J."/>
            <person name="Van den Hoogen J."/>
            <person name="Gungor B."/>
            <person name="Hartog M."/>
            <person name="Hontelez J."/>
            <person name="Verver J."/>
            <person name="Yang W.-C."/>
            <person name="Schijlen E."/>
            <person name="Repin R."/>
            <person name="Schilthuizen M."/>
            <person name="Schranz E."/>
            <person name="Heidstra R."/>
            <person name="Miyata K."/>
            <person name="Fedorova E."/>
            <person name="Kohlen W."/>
            <person name="Bisseling T."/>
            <person name="Smit S."/>
            <person name="Geurts R."/>
        </authorList>
    </citation>
    <scope>NUCLEOTIDE SEQUENCE [LARGE SCALE GENOMIC DNA]</scope>
    <source>
        <strain evidence="2">cv. WU1-14</strain>
    </source>
</reference>
<feature type="non-terminal residue" evidence="1">
    <location>
        <position position="1"/>
    </location>
</feature>
<comment type="caution">
    <text evidence="1">The sequence shown here is derived from an EMBL/GenBank/DDBJ whole genome shotgun (WGS) entry which is preliminary data.</text>
</comment>
<proteinExistence type="predicted"/>